<dbReference type="Pfam" id="PF00012">
    <property type="entry name" value="HSP70"/>
    <property type="match status" value="1"/>
</dbReference>
<dbReference type="SUPFAM" id="SSF100920">
    <property type="entry name" value="Heat shock protein 70kD (HSP70), peptide-binding domain"/>
    <property type="match status" value="1"/>
</dbReference>
<reference evidence="12" key="1">
    <citation type="submission" date="2008-11" db="EMBL/GenBank/DDBJ databases">
        <title>Molecular cloning and expression of two gp78 genes in Locusta migratoria.</title>
        <authorList>
            <person name="Zhang B."/>
            <person name="Kang L."/>
        </authorList>
    </citation>
    <scope>NUCLEOTIDE SEQUENCE</scope>
</reference>
<dbReference type="InterPro" id="IPR018181">
    <property type="entry name" value="Heat_shock_70_CS"/>
</dbReference>
<comment type="catalytic activity">
    <reaction evidence="7">
        <text>ATP + H2O = ADP + phosphate + H(+)</text>
        <dbReference type="Rhea" id="RHEA:13065"/>
        <dbReference type="ChEBI" id="CHEBI:15377"/>
        <dbReference type="ChEBI" id="CHEBI:15378"/>
        <dbReference type="ChEBI" id="CHEBI:30616"/>
        <dbReference type="ChEBI" id="CHEBI:43474"/>
        <dbReference type="ChEBI" id="CHEBI:456216"/>
        <dbReference type="EC" id="3.6.4.10"/>
    </reaction>
</comment>
<dbReference type="InterPro" id="IPR043129">
    <property type="entry name" value="ATPase_NBD"/>
</dbReference>
<dbReference type="PROSITE" id="PS00329">
    <property type="entry name" value="HSP70_2"/>
    <property type="match status" value="1"/>
</dbReference>
<dbReference type="InterPro" id="IPR013126">
    <property type="entry name" value="Hsp_70_fam"/>
</dbReference>
<accession>G8XSQ4</accession>
<dbReference type="GO" id="GO:0005524">
    <property type="term" value="F:ATP binding"/>
    <property type="evidence" value="ECO:0007669"/>
    <property type="project" value="UniProtKB-KW"/>
</dbReference>
<dbReference type="InterPro" id="IPR029048">
    <property type="entry name" value="HSP70_C_sf"/>
</dbReference>
<dbReference type="PROSITE" id="PS01036">
    <property type="entry name" value="HSP70_3"/>
    <property type="match status" value="1"/>
</dbReference>
<dbReference type="InterPro" id="IPR042050">
    <property type="entry name" value="BIP_NBD"/>
</dbReference>
<organism evidence="12">
    <name type="scientific">Locusta migratoria</name>
    <name type="common">Migratory locust</name>
    <dbReference type="NCBI Taxonomy" id="7004"/>
    <lineage>
        <taxon>Eukaryota</taxon>
        <taxon>Metazoa</taxon>
        <taxon>Ecdysozoa</taxon>
        <taxon>Arthropoda</taxon>
        <taxon>Hexapoda</taxon>
        <taxon>Insecta</taxon>
        <taxon>Pterygota</taxon>
        <taxon>Neoptera</taxon>
        <taxon>Polyneoptera</taxon>
        <taxon>Orthoptera</taxon>
        <taxon>Caelifera</taxon>
        <taxon>Acrididea</taxon>
        <taxon>Acridomorpha</taxon>
        <taxon>Acridoidea</taxon>
        <taxon>Acrididae</taxon>
        <taxon>Oedipodinae</taxon>
        <taxon>Locusta</taxon>
    </lineage>
</organism>
<dbReference type="GO" id="GO:0140662">
    <property type="term" value="F:ATP-dependent protein folding chaperone"/>
    <property type="evidence" value="ECO:0007669"/>
    <property type="project" value="InterPro"/>
</dbReference>
<dbReference type="Gene3D" id="3.30.420.40">
    <property type="match status" value="2"/>
</dbReference>
<evidence type="ECO:0000256" key="1">
    <source>
        <dbReference type="ARBA" id="ARBA00004319"/>
    </source>
</evidence>
<evidence type="ECO:0000256" key="9">
    <source>
        <dbReference type="SAM" id="Coils"/>
    </source>
</evidence>
<keyword evidence="3 11" id="KW-0732">Signal</keyword>
<dbReference type="FunFam" id="3.90.640.10:FF:000153">
    <property type="entry name" value="Endoplasmic reticulum chaperone BiP"/>
    <property type="match status" value="1"/>
</dbReference>
<feature type="chain" id="PRO_5003518837" evidence="11">
    <location>
        <begin position="24"/>
        <end position="656"/>
    </location>
</feature>
<evidence type="ECO:0000256" key="3">
    <source>
        <dbReference type="ARBA" id="ARBA00022729"/>
    </source>
</evidence>
<evidence type="ECO:0000256" key="11">
    <source>
        <dbReference type="SAM" id="SignalP"/>
    </source>
</evidence>
<dbReference type="EMBL" id="FJ472842">
    <property type="protein sequence ID" value="ACS75352.1"/>
    <property type="molecule type" value="mRNA"/>
</dbReference>
<dbReference type="PANTHER" id="PTHR19375">
    <property type="entry name" value="HEAT SHOCK PROTEIN 70KDA"/>
    <property type="match status" value="1"/>
</dbReference>
<feature type="coiled-coil region" evidence="9">
    <location>
        <begin position="280"/>
        <end position="307"/>
    </location>
</feature>
<keyword evidence="4 8" id="KW-0547">Nucleotide-binding</keyword>
<keyword evidence="5" id="KW-0256">Endoplasmic reticulum</keyword>
<dbReference type="AlphaFoldDB" id="G8XSQ4"/>
<dbReference type="GO" id="GO:0005788">
    <property type="term" value="C:endoplasmic reticulum lumen"/>
    <property type="evidence" value="ECO:0007669"/>
    <property type="project" value="UniProtKB-SubCell"/>
</dbReference>
<protein>
    <submittedName>
        <fullName evidence="12">ER protein gp78</fullName>
    </submittedName>
</protein>
<dbReference type="FunFam" id="2.60.34.10:FF:000014">
    <property type="entry name" value="Chaperone protein DnaK HSP70"/>
    <property type="match status" value="1"/>
</dbReference>
<dbReference type="NCBIfam" id="NF001413">
    <property type="entry name" value="PRK00290.1"/>
    <property type="match status" value="1"/>
</dbReference>
<keyword evidence="6 8" id="KW-0067">ATP-binding</keyword>
<dbReference type="PROSITE" id="PS00297">
    <property type="entry name" value="HSP70_1"/>
    <property type="match status" value="1"/>
</dbReference>
<evidence type="ECO:0000256" key="5">
    <source>
        <dbReference type="ARBA" id="ARBA00022824"/>
    </source>
</evidence>
<evidence type="ECO:0000256" key="7">
    <source>
        <dbReference type="ARBA" id="ARBA00048056"/>
    </source>
</evidence>
<feature type="signal peptide" evidence="11">
    <location>
        <begin position="1"/>
        <end position="23"/>
    </location>
</feature>
<dbReference type="PRINTS" id="PR00301">
    <property type="entry name" value="HEATSHOCK70"/>
</dbReference>
<dbReference type="Gene3D" id="1.20.1270.10">
    <property type="match status" value="1"/>
</dbReference>
<evidence type="ECO:0000256" key="6">
    <source>
        <dbReference type="ARBA" id="ARBA00022840"/>
    </source>
</evidence>
<comment type="similarity">
    <text evidence="2 8">Belongs to the heat shock protein 70 family.</text>
</comment>
<feature type="region of interest" description="Disordered" evidence="10">
    <location>
        <begin position="635"/>
        <end position="656"/>
    </location>
</feature>
<sequence length="656" mass="72703">MVKPNMRVIQLFCIAFLVNAVFCSKEEKNVGTVIGIDLGTTYSCVGVYKNGRVEIIANDQGNRITPSYVAFTPDGERLIGDAAKNQLTTNPENTVFDAKRLIGRDWSDPAVQHDIKFFPFRVKEKNSKPYIQVATSQGDKEFAPEEISAMVLGKMKETAEAYLGKKVTHAVVTVPAYFNDAQRQATKDAGTIAGLVVMRIINEPTAAAIAYGLDKKEGEKNVLVFDLGGGTFDVSLLTIDNGVFEVVATNGDTHLGGEDFDQRVMDHFIKLYKKKKGKDIRKDNRAVQKLRREVEKAKRALSSSHQVRIEIESFFEGEDFSETLTRAKFEELNMDLFRSTMKPVQKVLEDAGMTKKEVHEIVLVGGSTRIPKVQQLVKEFFAGKEPSRGINPDEAVAYGAAVQAGVLSGEQDTDAIVLLDVNPLTLGIETVGGVMAKLIPRNTVIPTKKSQIFSTAADNQHTVTIQVYEGERPMTKDNHLLGRFDLTGIPSAPRGVPQIEVTFEIDANGILQVSAEDKGTGNREKIVITNDQSRLSPEDIERMIKDAEIFADEDKKLKEHVEARNELESYAYFLKNQINDKEKLGAKLSDSDKTTIEEAVDEAVKWLEDNQNAETEEFKQQKKKLEDVVQPIISKLYQGAGAPPPDADADTDRDEL</sequence>
<feature type="coiled-coil region" evidence="9">
    <location>
        <begin position="596"/>
        <end position="628"/>
    </location>
</feature>
<comment type="subcellular location">
    <subcellularLocation>
        <location evidence="1">Endoplasmic reticulum lumen</location>
    </subcellularLocation>
</comment>
<dbReference type="CDD" id="cd10241">
    <property type="entry name" value="ASKHA_NBD_HSP70_BiP"/>
    <property type="match status" value="1"/>
</dbReference>
<evidence type="ECO:0000256" key="10">
    <source>
        <dbReference type="SAM" id="MobiDB-lite"/>
    </source>
</evidence>
<evidence type="ECO:0000256" key="2">
    <source>
        <dbReference type="ARBA" id="ARBA00007381"/>
    </source>
</evidence>
<keyword evidence="9" id="KW-0175">Coiled coil</keyword>
<evidence type="ECO:0000313" key="12">
    <source>
        <dbReference type="EMBL" id="ACS75352.1"/>
    </source>
</evidence>
<name>G8XSQ4_LOCMI</name>
<dbReference type="FunFam" id="3.30.420.40:FF:000720">
    <property type="entry name" value="Endoplasmic reticulum chaperone BiP"/>
    <property type="match status" value="1"/>
</dbReference>
<dbReference type="SUPFAM" id="SSF100934">
    <property type="entry name" value="Heat shock protein 70kD (HSP70), C-terminal subdomain"/>
    <property type="match status" value="1"/>
</dbReference>
<dbReference type="SUPFAM" id="SSF53067">
    <property type="entry name" value="Actin-like ATPase domain"/>
    <property type="match status" value="2"/>
</dbReference>
<proteinExistence type="evidence at transcript level"/>
<gene>
    <name evidence="12" type="primary">gp78</name>
</gene>
<evidence type="ECO:0000256" key="8">
    <source>
        <dbReference type="RuleBase" id="RU003322"/>
    </source>
</evidence>
<dbReference type="FunFam" id="1.20.1270.10:FF:000016">
    <property type="entry name" value="Heat shock protein 70"/>
    <property type="match status" value="1"/>
</dbReference>
<dbReference type="InterPro" id="IPR029047">
    <property type="entry name" value="HSP70_peptide-bd_sf"/>
</dbReference>
<dbReference type="Gene3D" id="2.60.34.10">
    <property type="entry name" value="Substrate Binding Domain Of DNAk, Chain A, domain 1"/>
    <property type="match status" value="1"/>
</dbReference>
<dbReference type="Gene3D" id="3.90.640.10">
    <property type="entry name" value="Actin, Chain A, domain 4"/>
    <property type="match status" value="1"/>
</dbReference>
<feature type="compositionally biased region" description="Acidic residues" evidence="10">
    <location>
        <begin position="647"/>
        <end position="656"/>
    </location>
</feature>
<evidence type="ECO:0000256" key="4">
    <source>
        <dbReference type="ARBA" id="ARBA00022741"/>
    </source>
</evidence>